<accession>A0A1G2CAB7</accession>
<dbReference type="GO" id="GO:0045892">
    <property type="term" value="P:negative regulation of DNA-templated transcription"/>
    <property type="evidence" value="ECO:0007669"/>
    <property type="project" value="UniProtKB-ARBA"/>
</dbReference>
<gene>
    <name evidence="1" type="ORF">A2128_00125</name>
</gene>
<dbReference type="PANTHER" id="PTHR33677">
    <property type="entry name" value="TRANSCRIPTIONAL REPRESSOR FRMR-RELATED"/>
    <property type="match status" value="1"/>
</dbReference>
<protein>
    <recommendedName>
        <fullName evidence="3">Transcriptional regulator</fullName>
    </recommendedName>
</protein>
<organism evidence="1 2">
    <name type="scientific">Candidatus Liptonbacteria bacterium GWC1_60_9</name>
    <dbReference type="NCBI Taxonomy" id="1798645"/>
    <lineage>
        <taxon>Bacteria</taxon>
        <taxon>Candidatus Liptoniibacteriota</taxon>
    </lineage>
</organism>
<dbReference type="Gene3D" id="1.20.58.1000">
    <property type="entry name" value="Metal-sensitive repressor, helix protomer"/>
    <property type="match status" value="1"/>
</dbReference>
<dbReference type="EMBL" id="MHKV01000011">
    <property type="protein sequence ID" value="OGY97427.1"/>
    <property type="molecule type" value="Genomic_DNA"/>
</dbReference>
<dbReference type="AlphaFoldDB" id="A0A1G2CAB7"/>
<dbReference type="InterPro" id="IPR038390">
    <property type="entry name" value="Metal_Tscrpt_repr_sf"/>
</dbReference>
<sequence>MKEAIKKRMLRRLKILEGQVRGLQKMIEKEKYCVDILRQSSAVKHALSSVEGLMLENHLSAHVIHQIKSGREPKSIREIMEIYKLSKNT</sequence>
<evidence type="ECO:0000313" key="1">
    <source>
        <dbReference type="EMBL" id="OGY97427.1"/>
    </source>
</evidence>
<reference evidence="1 2" key="1">
    <citation type="journal article" date="2016" name="Nat. Commun.">
        <title>Thousands of microbial genomes shed light on interconnected biogeochemical processes in an aquifer system.</title>
        <authorList>
            <person name="Anantharaman K."/>
            <person name="Brown C.T."/>
            <person name="Hug L.A."/>
            <person name="Sharon I."/>
            <person name="Castelle C.J."/>
            <person name="Probst A.J."/>
            <person name="Thomas B.C."/>
            <person name="Singh A."/>
            <person name="Wilkins M.J."/>
            <person name="Karaoz U."/>
            <person name="Brodie E.L."/>
            <person name="Williams K.H."/>
            <person name="Hubbard S.S."/>
            <person name="Banfield J.F."/>
        </authorList>
    </citation>
    <scope>NUCLEOTIDE SEQUENCE [LARGE SCALE GENOMIC DNA]</scope>
</reference>
<proteinExistence type="predicted"/>
<comment type="caution">
    <text evidence="1">The sequence shown here is derived from an EMBL/GenBank/DDBJ whole genome shotgun (WGS) entry which is preliminary data.</text>
</comment>
<dbReference type="GO" id="GO:0046872">
    <property type="term" value="F:metal ion binding"/>
    <property type="evidence" value="ECO:0007669"/>
    <property type="project" value="InterPro"/>
</dbReference>
<dbReference type="Pfam" id="PF02583">
    <property type="entry name" value="Trns_repr_metal"/>
    <property type="match status" value="1"/>
</dbReference>
<dbReference type="InterPro" id="IPR003735">
    <property type="entry name" value="Metal_Tscrpt_repr"/>
</dbReference>
<dbReference type="GO" id="GO:0003677">
    <property type="term" value="F:DNA binding"/>
    <property type="evidence" value="ECO:0007669"/>
    <property type="project" value="InterPro"/>
</dbReference>
<evidence type="ECO:0008006" key="3">
    <source>
        <dbReference type="Google" id="ProtNLM"/>
    </source>
</evidence>
<dbReference type="CDD" id="cd10148">
    <property type="entry name" value="CsoR-like_DUF156"/>
    <property type="match status" value="1"/>
</dbReference>
<evidence type="ECO:0000313" key="2">
    <source>
        <dbReference type="Proteomes" id="UP000176349"/>
    </source>
</evidence>
<name>A0A1G2CAB7_9BACT</name>
<dbReference type="Proteomes" id="UP000176349">
    <property type="component" value="Unassembled WGS sequence"/>
</dbReference>